<gene>
    <name evidence="10" type="ORF">HNR37_001358</name>
</gene>
<dbReference type="GO" id="GO:0043093">
    <property type="term" value="P:FtsZ-dependent cytokinesis"/>
    <property type="evidence" value="ECO:0007669"/>
    <property type="project" value="TreeGrafter"/>
</dbReference>
<dbReference type="AlphaFoldDB" id="A0A7W7Y4Q0"/>
<dbReference type="RefSeq" id="WP_183731819.1">
    <property type="nucleotide sequence ID" value="NZ_JACHID010000007.1"/>
</dbReference>
<evidence type="ECO:0000256" key="7">
    <source>
        <dbReference type="ARBA" id="ARBA00024910"/>
    </source>
</evidence>
<dbReference type="InterPro" id="IPR053712">
    <property type="entry name" value="Bac_CellDiv_Activator"/>
</dbReference>
<reference evidence="10 11" key="1">
    <citation type="submission" date="2020-08" db="EMBL/GenBank/DDBJ databases">
        <title>Genomic Encyclopedia of Type Strains, Phase IV (KMG-IV): sequencing the most valuable type-strain genomes for metagenomic binning, comparative biology and taxonomic classification.</title>
        <authorList>
            <person name="Goeker M."/>
        </authorList>
    </citation>
    <scope>NUCLEOTIDE SEQUENCE [LARGE SCALE GENOMIC DNA]</scope>
    <source>
        <strain evidence="10 11">DSM 22071</strain>
    </source>
</reference>
<sequence length="91" mass="10270">MQVTINGQRYTLRGGESSEHVTKVASYVDGKFQEISQRVPPHTSSEKVAVLVALNIAEELFRTQQQHEELENHARNQTLDILKVIDGKLNV</sequence>
<evidence type="ECO:0000256" key="2">
    <source>
        <dbReference type="ARBA" id="ARBA00015195"/>
    </source>
</evidence>
<evidence type="ECO:0000313" key="10">
    <source>
        <dbReference type="EMBL" id="MBB5022041.1"/>
    </source>
</evidence>
<evidence type="ECO:0000256" key="3">
    <source>
        <dbReference type="ARBA" id="ARBA00022490"/>
    </source>
</evidence>
<dbReference type="GO" id="GO:0005829">
    <property type="term" value="C:cytosol"/>
    <property type="evidence" value="ECO:0007669"/>
    <property type="project" value="TreeGrafter"/>
</dbReference>
<organism evidence="10 11">
    <name type="scientific">Desulfurispira natronophila</name>
    <dbReference type="NCBI Taxonomy" id="682562"/>
    <lineage>
        <taxon>Bacteria</taxon>
        <taxon>Pseudomonadati</taxon>
        <taxon>Chrysiogenota</taxon>
        <taxon>Chrysiogenia</taxon>
        <taxon>Chrysiogenales</taxon>
        <taxon>Chrysiogenaceae</taxon>
        <taxon>Desulfurispira</taxon>
    </lineage>
</organism>
<dbReference type="GO" id="GO:0030428">
    <property type="term" value="C:cell septum"/>
    <property type="evidence" value="ECO:0007669"/>
    <property type="project" value="TreeGrafter"/>
</dbReference>
<comment type="function">
    <text evidence="7">Activator of cell division through the inhibition of FtsZ GTPase activity, therefore promoting FtsZ assembly into bundles of protofilaments necessary for the formation of the division Z ring. It is recruited early at mid-cell but it is not essential for cell division.</text>
</comment>
<name>A0A7W7Y4Q0_9BACT</name>
<dbReference type="Pfam" id="PF05164">
    <property type="entry name" value="ZapA"/>
    <property type="match status" value="1"/>
</dbReference>
<dbReference type="PANTHER" id="PTHR34981">
    <property type="entry name" value="CELL DIVISION PROTEIN ZAPA"/>
    <property type="match status" value="1"/>
</dbReference>
<dbReference type="SUPFAM" id="SSF102829">
    <property type="entry name" value="Cell division protein ZapA-like"/>
    <property type="match status" value="1"/>
</dbReference>
<dbReference type="Proteomes" id="UP000528322">
    <property type="component" value="Unassembled WGS sequence"/>
</dbReference>
<dbReference type="InterPro" id="IPR007838">
    <property type="entry name" value="Cell_div_ZapA-like"/>
</dbReference>
<dbReference type="InterPro" id="IPR036192">
    <property type="entry name" value="Cell_div_ZapA-like_sf"/>
</dbReference>
<dbReference type="Gene3D" id="6.10.250.790">
    <property type="match status" value="1"/>
</dbReference>
<comment type="subcellular location">
    <subcellularLocation>
        <location evidence="1">Cytoplasm</location>
    </subcellularLocation>
</comment>
<evidence type="ECO:0000256" key="8">
    <source>
        <dbReference type="ARBA" id="ARBA00026068"/>
    </source>
</evidence>
<evidence type="ECO:0000256" key="9">
    <source>
        <dbReference type="ARBA" id="ARBA00033158"/>
    </source>
</evidence>
<keyword evidence="4 10" id="KW-0132">Cell division</keyword>
<evidence type="ECO:0000256" key="6">
    <source>
        <dbReference type="ARBA" id="ARBA00023306"/>
    </source>
</evidence>
<accession>A0A7W7Y4Q0</accession>
<keyword evidence="3" id="KW-0963">Cytoplasm</keyword>
<dbReference type="GO" id="GO:0000921">
    <property type="term" value="P:septin ring assembly"/>
    <property type="evidence" value="ECO:0007669"/>
    <property type="project" value="TreeGrafter"/>
</dbReference>
<keyword evidence="5" id="KW-0717">Septation</keyword>
<evidence type="ECO:0000256" key="4">
    <source>
        <dbReference type="ARBA" id="ARBA00022618"/>
    </source>
</evidence>
<protein>
    <recommendedName>
        <fullName evidence="2">Cell division protein ZapA</fullName>
    </recommendedName>
    <alternativeName>
        <fullName evidence="9">Z ring-associated protein ZapA</fullName>
    </alternativeName>
</protein>
<evidence type="ECO:0000313" key="11">
    <source>
        <dbReference type="Proteomes" id="UP000528322"/>
    </source>
</evidence>
<comment type="subunit">
    <text evidence="8">Homodimer. Interacts with FtsZ.</text>
</comment>
<dbReference type="GO" id="GO:0032153">
    <property type="term" value="C:cell division site"/>
    <property type="evidence" value="ECO:0007669"/>
    <property type="project" value="TreeGrafter"/>
</dbReference>
<dbReference type="PANTHER" id="PTHR34981:SF1">
    <property type="entry name" value="CELL DIVISION PROTEIN ZAPA"/>
    <property type="match status" value="1"/>
</dbReference>
<dbReference type="EMBL" id="JACHID010000007">
    <property type="protein sequence ID" value="MBB5022041.1"/>
    <property type="molecule type" value="Genomic_DNA"/>
</dbReference>
<keyword evidence="6" id="KW-0131">Cell cycle</keyword>
<evidence type="ECO:0000256" key="1">
    <source>
        <dbReference type="ARBA" id="ARBA00004496"/>
    </source>
</evidence>
<proteinExistence type="predicted"/>
<dbReference type="GO" id="GO:0000917">
    <property type="term" value="P:division septum assembly"/>
    <property type="evidence" value="ECO:0007669"/>
    <property type="project" value="UniProtKB-KW"/>
</dbReference>
<comment type="caution">
    <text evidence="10">The sequence shown here is derived from an EMBL/GenBank/DDBJ whole genome shotgun (WGS) entry which is preliminary data.</text>
</comment>
<keyword evidence="11" id="KW-1185">Reference proteome</keyword>
<evidence type="ECO:0000256" key="5">
    <source>
        <dbReference type="ARBA" id="ARBA00023210"/>
    </source>
</evidence>